<evidence type="ECO:0000313" key="4">
    <source>
        <dbReference type="EMBL" id="NEC23732.1"/>
    </source>
</evidence>
<dbReference type="SUPFAM" id="SSF56801">
    <property type="entry name" value="Acetyl-CoA synthetase-like"/>
    <property type="match status" value="1"/>
</dbReference>
<dbReference type="RefSeq" id="WP_164208020.1">
    <property type="nucleotide sequence ID" value="NZ_JAAGMP010001638.1"/>
</dbReference>
<dbReference type="EMBL" id="JAAGMP010001638">
    <property type="protein sequence ID" value="NEC23732.1"/>
    <property type="molecule type" value="Genomic_DNA"/>
</dbReference>
<comment type="caution">
    <text evidence="4">The sequence shown here is derived from an EMBL/GenBank/DDBJ whole genome shotgun (WGS) entry which is preliminary data.</text>
</comment>
<keyword evidence="2" id="KW-0597">Phosphoprotein</keyword>
<sequence>HELIARGVGPEDLVALMLPRTEEMLISILAVHQAGAAYLPLDPDYQAERLAFMLEDAAPALLLTTTALAGRTG</sequence>
<gene>
    <name evidence="4" type="ORF">G3I50_36590</name>
</gene>
<evidence type="ECO:0000256" key="2">
    <source>
        <dbReference type="ARBA" id="ARBA00022553"/>
    </source>
</evidence>
<dbReference type="Pfam" id="PF00501">
    <property type="entry name" value="AMP-binding"/>
    <property type="match status" value="1"/>
</dbReference>
<accession>A0A7K3SAA9</accession>
<dbReference type="Gene3D" id="3.40.50.980">
    <property type="match status" value="1"/>
</dbReference>
<organism evidence="4 5">
    <name type="scientific">Streptomyces parvus</name>
    <dbReference type="NCBI Taxonomy" id="66428"/>
    <lineage>
        <taxon>Bacteria</taxon>
        <taxon>Bacillati</taxon>
        <taxon>Actinomycetota</taxon>
        <taxon>Actinomycetes</taxon>
        <taxon>Kitasatosporales</taxon>
        <taxon>Streptomycetaceae</taxon>
        <taxon>Streptomyces</taxon>
    </lineage>
</organism>
<proteinExistence type="predicted"/>
<keyword evidence="1" id="KW-0596">Phosphopantetheine</keyword>
<feature type="non-terminal residue" evidence="4">
    <location>
        <position position="1"/>
    </location>
</feature>
<dbReference type="Proteomes" id="UP000469670">
    <property type="component" value="Unassembled WGS sequence"/>
</dbReference>
<feature type="domain" description="AMP-dependent synthetase/ligase" evidence="3">
    <location>
        <begin position="3"/>
        <end position="66"/>
    </location>
</feature>
<evidence type="ECO:0000313" key="5">
    <source>
        <dbReference type="Proteomes" id="UP000469670"/>
    </source>
</evidence>
<dbReference type="AlphaFoldDB" id="A0A7K3SAA9"/>
<dbReference type="PANTHER" id="PTHR44845:SF6">
    <property type="entry name" value="BETA-ALANINE-ACTIVATING ENZYME"/>
    <property type="match status" value="1"/>
</dbReference>
<evidence type="ECO:0000256" key="1">
    <source>
        <dbReference type="ARBA" id="ARBA00022450"/>
    </source>
</evidence>
<protein>
    <submittedName>
        <fullName evidence="4">Amino acid adenylation domain-containing protein</fullName>
    </submittedName>
</protein>
<reference evidence="4 5" key="1">
    <citation type="submission" date="2020-01" db="EMBL/GenBank/DDBJ databases">
        <title>Insect and environment-associated Actinomycetes.</title>
        <authorList>
            <person name="Currrie C."/>
            <person name="Chevrette M."/>
            <person name="Carlson C."/>
            <person name="Stubbendieck R."/>
            <person name="Wendt-Pienkowski E."/>
        </authorList>
    </citation>
    <scope>NUCLEOTIDE SEQUENCE [LARGE SCALE GENOMIC DNA]</scope>
    <source>
        <strain evidence="4 5">SID7590</strain>
    </source>
</reference>
<dbReference type="InterPro" id="IPR000873">
    <property type="entry name" value="AMP-dep_synth/lig_dom"/>
</dbReference>
<name>A0A7K3SAA9_9ACTN</name>
<dbReference type="PANTHER" id="PTHR44845">
    <property type="entry name" value="CARRIER DOMAIN-CONTAINING PROTEIN"/>
    <property type="match status" value="1"/>
</dbReference>
<feature type="non-terminal residue" evidence="4">
    <location>
        <position position="73"/>
    </location>
</feature>
<evidence type="ECO:0000259" key="3">
    <source>
        <dbReference type="Pfam" id="PF00501"/>
    </source>
</evidence>